<dbReference type="GO" id="GO:0043565">
    <property type="term" value="F:sequence-specific DNA binding"/>
    <property type="evidence" value="ECO:0007669"/>
    <property type="project" value="InterPro"/>
</dbReference>
<keyword evidence="3" id="KW-0804">Transcription</keyword>
<dbReference type="InterPro" id="IPR050908">
    <property type="entry name" value="SmbC-like"/>
</dbReference>
<evidence type="ECO:0000256" key="2">
    <source>
        <dbReference type="ARBA" id="ARBA00023125"/>
    </source>
</evidence>
<organism evidence="5 6">
    <name type="scientific">Undibacterium pigrum</name>
    <dbReference type="NCBI Taxonomy" id="401470"/>
    <lineage>
        <taxon>Bacteria</taxon>
        <taxon>Pseudomonadati</taxon>
        <taxon>Pseudomonadota</taxon>
        <taxon>Betaproteobacteria</taxon>
        <taxon>Burkholderiales</taxon>
        <taxon>Oxalobacteraceae</taxon>
        <taxon>Undibacterium</taxon>
    </lineage>
</organism>
<dbReference type="InterPro" id="IPR009057">
    <property type="entry name" value="Homeodomain-like_sf"/>
</dbReference>
<dbReference type="SUPFAM" id="SSF46689">
    <property type="entry name" value="Homeodomain-like"/>
    <property type="match status" value="2"/>
</dbReference>
<dbReference type="SMART" id="SM00342">
    <property type="entry name" value="HTH_ARAC"/>
    <property type="match status" value="1"/>
</dbReference>
<dbReference type="SUPFAM" id="SSF55136">
    <property type="entry name" value="Probable bacterial effector-binding domain"/>
    <property type="match status" value="1"/>
</dbReference>
<gene>
    <name evidence="5" type="ORF">DFR42_101398</name>
</gene>
<comment type="caution">
    <text evidence="5">The sequence shown here is derived from an EMBL/GenBank/DDBJ whole genome shotgun (WGS) entry which is preliminary data.</text>
</comment>
<evidence type="ECO:0000256" key="3">
    <source>
        <dbReference type="ARBA" id="ARBA00023163"/>
    </source>
</evidence>
<dbReference type="GO" id="GO:0003700">
    <property type="term" value="F:DNA-binding transcription factor activity"/>
    <property type="evidence" value="ECO:0007669"/>
    <property type="project" value="InterPro"/>
</dbReference>
<dbReference type="PROSITE" id="PS00041">
    <property type="entry name" value="HTH_ARAC_FAMILY_1"/>
    <property type="match status" value="1"/>
</dbReference>
<keyword evidence="6" id="KW-1185">Reference proteome</keyword>
<dbReference type="AlphaFoldDB" id="A0A318JHX8"/>
<protein>
    <submittedName>
        <fullName evidence="5">AraC family transcriptional regulator</fullName>
    </submittedName>
</protein>
<keyword evidence="1" id="KW-0805">Transcription regulation</keyword>
<evidence type="ECO:0000259" key="4">
    <source>
        <dbReference type="PROSITE" id="PS01124"/>
    </source>
</evidence>
<dbReference type="InterPro" id="IPR010499">
    <property type="entry name" value="AraC_E-bd"/>
</dbReference>
<dbReference type="InterPro" id="IPR018060">
    <property type="entry name" value="HTH_AraC"/>
</dbReference>
<dbReference type="Pfam" id="PF06445">
    <property type="entry name" value="GyrI-like"/>
    <property type="match status" value="1"/>
</dbReference>
<dbReference type="EMBL" id="QJKB01000001">
    <property type="protein sequence ID" value="PXX46822.1"/>
    <property type="molecule type" value="Genomic_DNA"/>
</dbReference>
<dbReference type="InterPro" id="IPR029442">
    <property type="entry name" value="GyrI-like"/>
</dbReference>
<keyword evidence="2" id="KW-0238">DNA-binding</keyword>
<reference evidence="5 6" key="1">
    <citation type="submission" date="2018-05" db="EMBL/GenBank/DDBJ databases">
        <title>Genomic Encyclopedia of Type Strains, Phase IV (KMG-IV): sequencing the most valuable type-strain genomes for metagenomic binning, comparative biology and taxonomic classification.</title>
        <authorList>
            <person name="Goeker M."/>
        </authorList>
    </citation>
    <scope>NUCLEOTIDE SEQUENCE [LARGE SCALE GENOMIC DNA]</scope>
    <source>
        <strain evidence="5 6">DSM 19792</strain>
    </source>
</reference>
<dbReference type="RefSeq" id="WP_110253267.1">
    <property type="nucleotide sequence ID" value="NZ_QJKB01000001.1"/>
</dbReference>
<proteinExistence type="predicted"/>
<name>A0A318JHX8_9BURK</name>
<dbReference type="Pfam" id="PF12833">
    <property type="entry name" value="HTH_18"/>
    <property type="match status" value="1"/>
</dbReference>
<dbReference type="PANTHER" id="PTHR40055">
    <property type="entry name" value="TRANSCRIPTIONAL REGULATOR YGIV-RELATED"/>
    <property type="match status" value="1"/>
</dbReference>
<dbReference type="SMART" id="SM00871">
    <property type="entry name" value="AraC_E_bind"/>
    <property type="match status" value="1"/>
</dbReference>
<dbReference type="Gene3D" id="1.10.10.60">
    <property type="entry name" value="Homeodomain-like"/>
    <property type="match status" value="2"/>
</dbReference>
<dbReference type="OrthoDB" id="282744at2"/>
<sequence length="338" mass="37997">MKALPTSQSQVNAKVNAHVHVYQAEYARRLNRVLDYIDQHLDSSLELEQLAEIAHFSRFHFHRVFAAWMGETLGDYARRRRLETAAWRLSCDLQASILDIALACGFASGEAFARAFKLRFDCTPTQWRAGSHKRRLEQVRAIYEKRLLQDSNLSQVLSNPDQVSQGGICEDGDSYQPLRKYHMEVKIVQLPAVRVAYHRYIGPYGPGVTSFWRSKVAPWMQVHGLQDQLCYGIGHDDPSVTAADKCRYDACVTVPDVFASDTQVNIKTLPGGAYAVAKFNGPVTSVNDAWMELMREYLPASGMQCDDRPCFEQFSANSALDSQTGMFSCSLCIPVNAL</sequence>
<dbReference type="InterPro" id="IPR018062">
    <property type="entry name" value="HTH_AraC-typ_CS"/>
</dbReference>
<accession>A0A318JHX8</accession>
<dbReference type="Proteomes" id="UP000247792">
    <property type="component" value="Unassembled WGS sequence"/>
</dbReference>
<dbReference type="PROSITE" id="PS01124">
    <property type="entry name" value="HTH_ARAC_FAMILY_2"/>
    <property type="match status" value="1"/>
</dbReference>
<dbReference type="PANTHER" id="PTHR40055:SF1">
    <property type="entry name" value="TRANSCRIPTIONAL REGULATOR YGIV-RELATED"/>
    <property type="match status" value="1"/>
</dbReference>
<dbReference type="InterPro" id="IPR011256">
    <property type="entry name" value="Reg_factor_effector_dom_sf"/>
</dbReference>
<evidence type="ECO:0000256" key="1">
    <source>
        <dbReference type="ARBA" id="ARBA00023015"/>
    </source>
</evidence>
<dbReference type="Gene3D" id="3.20.80.10">
    <property type="entry name" value="Regulatory factor, effector binding domain"/>
    <property type="match status" value="1"/>
</dbReference>
<evidence type="ECO:0000313" key="6">
    <source>
        <dbReference type="Proteomes" id="UP000247792"/>
    </source>
</evidence>
<evidence type="ECO:0000313" key="5">
    <source>
        <dbReference type="EMBL" id="PXX46822.1"/>
    </source>
</evidence>
<feature type="domain" description="HTH araC/xylS-type" evidence="4">
    <location>
        <begin position="31"/>
        <end position="130"/>
    </location>
</feature>